<accession>A0AAV3PGI6</accession>
<dbReference type="AlphaFoldDB" id="A0AAV3PGI6"/>
<reference evidence="1 2" key="1">
    <citation type="submission" date="2024-01" db="EMBL/GenBank/DDBJ databases">
        <title>The complete chloroplast genome sequence of Lithospermum erythrorhizon: insights into the phylogenetic relationship among Boraginaceae species and the maternal lineages of purple gromwells.</title>
        <authorList>
            <person name="Okada T."/>
            <person name="Watanabe K."/>
        </authorList>
    </citation>
    <scope>NUCLEOTIDE SEQUENCE [LARGE SCALE GENOMIC DNA]</scope>
</reference>
<evidence type="ECO:0000313" key="1">
    <source>
        <dbReference type="EMBL" id="GAA0150391.1"/>
    </source>
</evidence>
<evidence type="ECO:0000313" key="2">
    <source>
        <dbReference type="Proteomes" id="UP001454036"/>
    </source>
</evidence>
<protein>
    <submittedName>
        <fullName evidence="1">Uncharacterized protein</fullName>
    </submittedName>
</protein>
<organism evidence="1 2">
    <name type="scientific">Lithospermum erythrorhizon</name>
    <name type="common">Purple gromwell</name>
    <name type="synonym">Lithospermum officinale var. erythrorhizon</name>
    <dbReference type="NCBI Taxonomy" id="34254"/>
    <lineage>
        <taxon>Eukaryota</taxon>
        <taxon>Viridiplantae</taxon>
        <taxon>Streptophyta</taxon>
        <taxon>Embryophyta</taxon>
        <taxon>Tracheophyta</taxon>
        <taxon>Spermatophyta</taxon>
        <taxon>Magnoliopsida</taxon>
        <taxon>eudicotyledons</taxon>
        <taxon>Gunneridae</taxon>
        <taxon>Pentapetalae</taxon>
        <taxon>asterids</taxon>
        <taxon>lamiids</taxon>
        <taxon>Boraginales</taxon>
        <taxon>Boraginaceae</taxon>
        <taxon>Boraginoideae</taxon>
        <taxon>Lithospermeae</taxon>
        <taxon>Lithospermum</taxon>
    </lineage>
</organism>
<dbReference type="EMBL" id="BAABME010017522">
    <property type="protein sequence ID" value="GAA0150391.1"/>
    <property type="molecule type" value="Genomic_DNA"/>
</dbReference>
<name>A0AAV3PGI6_LITER</name>
<sequence>MIRDFTLIILCGTTNKKGLHANISEEQEIQGILTKEVQARLHQEFEGLRDFVHGHQREQQSWYTGIMRFLSCWGKKQGATDEDLAYLEIPSTSGPPSPP</sequence>
<proteinExistence type="predicted"/>
<keyword evidence="2" id="KW-1185">Reference proteome</keyword>
<dbReference type="Proteomes" id="UP001454036">
    <property type="component" value="Unassembled WGS sequence"/>
</dbReference>
<gene>
    <name evidence="1" type="ORF">LIER_37111</name>
</gene>
<comment type="caution">
    <text evidence="1">The sequence shown here is derived from an EMBL/GenBank/DDBJ whole genome shotgun (WGS) entry which is preliminary data.</text>
</comment>